<dbReference type="EMBL" id="QNRQ01000006">
    <property type="protein sequence ID" value="RBP38790.1"/>
    <property type="molecule type" value="Genomic_DNA"/>
</dbReference>
<dbReference type="Proteomes" id="UP000253628">
    <property type="component" value="Unassembled WGS sequence"/>
</dbReference>
<feature type="compositionally biased region" description="Polar residues" evidence="1">
    <location>
        <begin position="18"/>
        <end position="28"/>
    </location>
</feature>
<accession>A0A366H966</accession>
<feature type="region of interest" description="Disordered" evidence="1">
    <location>
        <begin position="1"/>
        <end position="28"/>
    </location>
</feature>
<proteinExistence type="predicted"/>
<evidence type="ECO:0000256" key="1">
    <source>
        <dbReference type="SAM" id="MobiDB-lite"/>
    </source>
</evidence>
<evidence type="ECO:0000313" key="2">
    <source>
        <dbReference type="EMBL" id="RBP38790.1"/>
    </source>
</evidence>
<dbReference type="AlphaFoldDB" id="A0A366H966"/>
<reference evidence="2 3" key="1">
    <citation type="submission" date="2018-06" db="EMBL/GenBank/DDBJ databases">
        <title>Genomic Encyclopedia of Type Strains, Phase IV (KMG-IV): sequencing the most valuable type-strain genomes for metagenomic binning, comparative biology and taxonomic classification.</title>
        <authorList>
            <person name="Goeker M."/>
        </authorList>
    </citation>
    <scope>NUCLEOTIDE SEQUENCE [LARGE SCALE GENOMIC DNA]</scope>
    <source>
        <strain evidence="2 3">DSM 25520</strain>
    </source>
</reference>
<gene>
    <name evidence="2" type="ORF">DFR37_10682</name>
</gene>
<evidence type="ECO:0008006" key="4">
    <source>
        <dbReference type="Google" id="ProtNLM"/>
    </source>
</evidence>
<comment type="caution">
    <text evidence="2">The sequence shown here is derived from an EMBL/GenBank/DDBJ whole genome shotgun (WGS) entry which is preliminary data.</text>
</comment>
<dbReference type="OrthoDB" id="8909309at2"/>
<dbReference type="RefSeq" id="WP_113933572.1">
    <property type="nucleotide sequence ID" value="NZ_JACCEU010000007.1"/>
</dbReference>
<keyword evidence="3" id="KW-1185">Reference proteome</keyword>
<name>A0A366H966_9BURK</name>
<organism evidence="2 3">
    <name type="scientific">Eoetvoesiella caeni</name>
    <dbReference type="NCBI Taxonomy" id="645616"/>
    <lineage>
        <taxon>Bacteria</taxon>
        <taxon>Pseudomonadati</taxon>
        <taxon>Pseudomonadota</taxon>
        <taxon>Betaproteobacteria</taxon>
        <taxon>Burkholderiales</taxon>
        <taxon>Alcaligenaceae</taxon>
        <taxon>Eoetvoesiella</taxon>
    </lineage>
</organism>
<sequence length="118" mass="12957">MAEKKKSPEKGAVAGRRTANSTPIFTGTRSPRHVRVLQALMVLRKLTREELDRVAGASNGPDVVRQLRGKGLAVPCNLLPRIDRDGRPCEVGEYSLTPADRRAIVGWLKRQMLVEAGS</sequence>
<protein>
    <recommendedName>
        <fullName evidence="4">Helix-turn-helix protein</fullName>
    </recommendedName>
</protein>
<evidence type="ECO:0000313" key="3">
    <source>
        <dbReference type="Proteomes" id="UP000253628"/>
    </source>
</evidence>